<protein>
    <recommendedName>
        <fullName evidence="12">Chemotaxis protein</fullName>
    </recommendedName>
</protein>
<organism evidence="10 11">
    <name type="scientific">Sphingomonas sanguinis</name>
    <dbReference type="NCBI Taxonomy" id="33051"/>
    <lineage>
        <taxon>Bacteria</taxon>
        <taxon>Pseudomonadati</taxon>
        <taxon>Pseudomonadota</taxon>
        <taxon>Alphaproteobacteria</taxon>
        <taxon>Sphingomonadales</taxon>
        <taxon>Sphingomonadaceae</taxon>
        <taxon>Sphingomonas</taxon>
    </lineage>
</organism>
<dbReference type="Pfam" id="PF00672">
    <property type="entry name" value="HAMP"/>
    <property type="match status" value="2"/>
</dbReference>
<dbReference type="CDD" id="cd11386">
    <property type="entry name" value="MCP_signal"/>
    <property type="match status" value="1"/>
</dbReference>
<dbReference type="InterPro" id="IPR004089">
    <property type="entry name" value="MCPsignal_dom"/>
</dbReference>
<dbReference type="GO" id="GO:0007165">
    <property type="term" value="P:signal transduction"/>
    <property type="evidence" value="ECO:0007669"/>
    <property type="project" value="UniProtKB-KW"/>
</dbReference>
<feature type="domain" description="HAMP" evidence="9">
    <location>
        <begin position="208"/>
        <end position="261"/>
    </location>
</feature>
<keyword evidence="2" id="KW-0145">Chemotaxis</keyword>
<evidence type="ECO:0000256" key="3">
    <source>
        <dbReference type="ARBA" id="ARBA00029447"/>
    </source>
</evidence>
<dbReference type="PROSITE" id="PS50885">
    <property type="entry name" value="HAMP"/>
    <property type="match status" value="2"/>
</dbReference>
<evidence type="ECO:0000256" key="6">
    <source>
        <dbReference type="SAM" id="MobiDB-lite"/>
    </source>
</evidence>
<dbReference type="InterPro" id="IPR024478">
    <property type="entry name" value="HlyB_4HB_MCP"/>
</dbReference>
<proteinExistence type="inferred from homology"/>
<evidence type="ECO:0000313" key="11">
    <source>
        <dbReference type="Proteomes" id="UP000074410"/>
    </source>
</evidence>
<evidence type="ECO:0000256" key="1">
    <source>
        <dbReference type="ARBA" id="ARBA00004370"/>
    </source>
</evidence>
<reference evidence="10 11" key="1">
    <citation type="journal article" date="2016" name="Front. Microbiol.">
        <title>Genomic Resource of Rice Seed Associated Bacteria.</title>
        <authorList>
            <person name="Midha S."/>
            <person name="Bansal K."/>
            <person name="Sharma S."/>
            <person name="Kumar N."/>
            <person name="Patil P.P."/>
            <person name="Chaudhry V."/>
            <person name="Patil P.B."/>
        </authorList>
    </citation>
    <scope>NUCLEOTIDE SEQUENCE [LARGE SCALE GENOMIC DNA]</scope>
    <source>
        <strain evidence="10 11">NS258</strain>
    </source>
</reference>
<comment type="similarity">
    <text evidence="3">Belongs to the methyl-accepting chemotaxis (MCP) protein family.</text>
</comment>
<keyword evidence="5" id="KW-0175">Coiled coil</keyword>
<evidence type="ECO:0000256" key="2">
    <source>
        <dbReference type="ARBA" id="ARBA00022500"/>
    </source>
</evidence>
<evidence type="ECO:0008006" key="12">
    <source>
        <dbReference type="Google" id="ProtNLM"/>
    </source>
</evidence>
<keyword evidence="7" id="KW-0472">Membrane</keyword>
<dbReference type="SMART" id="SM00304">
    <property type="entry name" value="HAMP"/>
    <property type="match status" value="2"/>
</dbReference>
<dbReference type="PATRIC" id="fig|33051.5.peg.3056"/>
<gene>
    <name evidence="10" type="ORF">NS258_09915</name>
</gene>
<evidence type="ECO:0000259" key="9">
    <source>
        <dbReference type="PROSITE" id="PS50885"/>
    </source>
</evidence>
<dbReference type="Gene3D" id="6.10.340.10">
    <property type="match status" value="1"/>
</dbReference>
<evidence type="ECO:0000256" key="5">
    <source>
        <dbReference type="SAM" id="Coils"/>
    </source>
</evidence>
<keyword evidence="7" id="KW-0812">Transmembrane</keyword>
<feature type="domain" description="Methyl-accepting transducer" evidence="8">
    <location>
        <begin position="322"/>
        <end position="551"/>
    </location>
</feature>
<sequence>MQNLRISGKLLACFSLLLIALMGLAALTVVRLGEMRDVAVNLGGEQRAQLEAIAVINASTATYRATVGQHLLSVTPEDRAVAQRRIDELRDQIAERTRWLRPRLANDETRNALDTFVRDWNEYRSHAEETSRAATAGSPQAIALFRVARPYFVTVNKAADTLRVKQSQAIDALVAEAKDNYQTSQWIVIGTVIGVALLTMTMLILLVRLIARPVGAMSGLLGKLAAGERSVAIPANDARDEVGDMMRAAAALRDQLAQADRQKDEQAALIVSTIGTGMQALAAGDLTARINVALDGPFAALASDFNHAMTQVEQAMVAVRGVSEGLRAASGEIRSASEDLSQRTEQQAASLEETAASMHQITDMVGRSASDAKRADAVAADASSAAQSGGQVVREAVAAMSGIERSSHEISEIISVIDGIAFQTNLLALNAGVEAARAGDAGKGFAVVASEVRALAQRSADAAKDVKSRIVASNEQIESGVELVAETGRSLEQIIGRVEEIKALIGSLAHSAEQQAGGLGQVNVAVDEMDDVTQRNAAMVEETTAAARELTDKANELATHVSRFQIRGASPVAMPVARPVSPAPAPAPSPSKPAIRLVSQGNTALADDEWREF</sequence>
<feature type="compositionally biased region" description="Pro residues" evidence="6">
    <location>
        <begin position="581"/>
        <end position="591"/>
    </location>
</feature>
<feature type="transmembrane region" description="Helical" evidence="7">
    <location>
        <begin position="186"/>
        <end position="211"/>
    </location>
</feature>
<evidence type="ECO:0000259" key="8">
    <source>
        <dbReference type="PROSITE" id="PS50111"/>
    </source>
</evidence>
<dbReference type="Pfam" id="PF00015">
    <property type="entry name" value="MCPsignal"/>
    <property type="match status" value="1"/>
</dbReference>
<dbReference type="InterPro" id="IPR004090">
    <property type="entry name" value="Chemotax_Me-accpt_rcpt"/>
</dbReference>
<evidence type="ECO:0000313" key="10">
    <source>
        <dbReference type="EMBL" id="KTW12628.1"/>
    </source>
</evidence>
<keyword evidence="7" id="KW-1133">Transmembrane helix</keyword>
<dbReference type="FunFam" id="1.10.287.950:FF:000001">
    <property type="entry name" value="Methyl-accepting chemotaxis sensory transducer"/>
    <property type="match status" value="1"/>
</dbReference>
<dbReference type="EMBL" id="LDTC01000069">
    <property type="protein sequence ID" value="KTW12628.1"/>
    <property type="molecule type" value="Genomic_DNA"/>
</dbReference>
<dbReference type="PROSITE" id="PS50111">
    <property type="entry name" value="CHEMOTAXIS_TRANSDUC_2"/>
    <property type="match status" value="1"/>
</dbReference>
<dbReference type="GO" id="GO:0006935">
    <property type="term" value="P:chemotaxis"/>
    <property type="evidence" value="ECO:0007669"/>
    <property type="project" value="UniProtKB-KW"/>
</dbReference>
<dbReference type="Gene3D" id="1.10.287.950">
    <property type="entry name" value="Methyl-accepting chemotaxis protein"/>
    <property type="match status" value="1"/>
</dbReference>
<dbReference type="PRINTS" id="PR00260">
    <property type="entry name" value="CHEMTRNSDUCR"/>
</dbReference>
<dbReference type="GO" id="GO:0005886">
    <property type="term" value="C:plasma membrane"/>
    <property type="evidence" value="ECO:0007669"/>
    <property type="project" value="TreeGrafter"/>
</dbReference>
<dbReference type="PANTHER" id="PTHR43531:SF11">
    <property type="entry name" value="METHYL-ACCEPTING CHEMOTAXIS PROTEIN 3"/>
    <property type="match status" value="1"/>
</dbReference>
<feature type="region of interest" description="Disordered" evidence="6">
    <location>
        <begin position="578"/>
        <end position="613"/>
    </location>
</feature>
<dbReference type="GO" id="GO:0004888">
    <property type="term" value="F:transmembrane signaling receptor activity"/>
    <property type="evidence" value="ECO:0007669"/>
    <property type="project" value="InterPro"/>
</dbReference>
<dbReference type="RefSeq" id="WP_058716928.1">
    <property type="nucleotide sequence ID" value="NZ_LDTC01000069.1"/>
</dbReference>
<dbReference type="InterPro" id="IPR003660">
    <property type="entry name" value="HAMP_dom"/>
</dbReference>
<dbReference type="AlphaFoldDB" id="A0A147J829"/>
<dbReference type="PANTHER" id="PTHR43531">
    <property type="entry name" value="PROTEIN ICFG"/>
    <property type="match status" value="1"/>
</dbReference>
<accession>A0A147J829</accession>
<dbReference type="InterPro" id="IPR051310">
    <property type="entry name" value="MCP_chemotaxis"/>
</dbReference>
<feature type="coiled-coil region" evidence="5">
    <location>
        <begin position="235"/>
        <end position="269"/>
    </location>
</feature>
<keyword evidence="4" id="KW-0807">Transducer</keyword>
<dbReference type="SUPFAM" id="SSF158472">
    <property type="entry name" value="HAMP domain-like"/>
    <property type="match status" value="1"/>
</dbReference>
<dbReference type="SUPFAM" id="SSF58104">
    <property type="entry name" value="Methyl-accepting chemotaxis protein (MCP) signaling domain"/>
    <property type="match status" value="1"/>
</dbReference>
<evidence type="ECO:0000256" key="4">
    <source>
        <dbReference type="PROSITE-ProRule" id="PRU00284"/>
    </source>
</evidence>
<dbReference type="SMART" id="SM00283">
    <property type="entry name" value="MA"/>
    <property type="match status" value="1"/>
</dbReference>
<comment type="caution">
    <text evidence="10">The sequence shown here is derived from an EMBL/GenBank/DDBJ whole genome shotgun (WGS) entry which is preliminary data.</text>
</comment>
<name>A0A147J829_9SPHN</name>
<dbReference type="Pfam" id="PF12729">
    <property type="entry name" value="4HB_MCP_1"/>
    <property type="match status" value="1"/>
</dbReference>
<dbReference type="Proteomes" id="UP000074410">
    <property type="component" value="Unassembled WGS sequence"/>
</dbReference>
<evidence type="ECO:0000256" key="7">
    <source>
        <dbReference type="SAM" id="Phobius"/>
    </source>
</evidence>
<comment type="subcellular location">
    <subcellularLocation>
        <location evidence="1">Membrane</location>
    </subcellularLocation>
</comment>
<feature type="domain" description="HAMP" evidence="9">
    <location>
        <begin position="271"/>
        <end position="317"/>
    </location>
</feature>